<sequence length="110" mass="12079">MPSIVGPVGVQWHGSSSQHPPAALQCSGGRTKAQQDTRALLKMECNILLVVESVVVPIISSLVAMEKRLEKIESMQLELKKTNDKGQKDIMQRIADVKGDVVQELEEMTP</sequence>
<reference evidence="2 3" key="1">
    <citation type="journal article" date="2019" name="Plant Biotechnol. J.">
        <title>The red bayberry genome and genetic basis of sex determination.</title>
        <authorList>
            <person name="Jia H.M."/>
            <person name="Jia H.J."/>
            <person name="Cai Q.L."/>
            <person name="Wang Y."/>
            <person name="Zhao H.B."/>
            <person name="Yang W.F."/>
            <person name="Wang G.Y."/>
            <person name="Li Y.H."/>
            <person name="Zhan D.L."/>
            <person name="Shen Y.T."/>
            <person name="Niu Q.F."/>
            <person name="Chang L."/>
            <person name="Qiu J."/>
            <person name="Zhao L."/>
            <person name="Xie H.B."/>
            <person name="Fu W.Y."/>
            <person name="Jin J."/>
            <person name="Li X.W."/>
            <person name="Jiao Y."/>
            <person name="Zhou C.C."/>
            <person name="Tu T."/>
            <person name="Chai C.Y."/>
            <person name="Gao J.L."/>
            <person name="Fan L.J."/>
            <person name="van de Weg E."/>
            <person name="Wang J.Y."/>
            <person name="Gao Z.S."/>
        </authorList>
    </citation>
    <scope>NUCLEOTIDE SEQUENCE [LARGE SCALE GENOMIC DNA]</scope>
    <source>
        <tissue evidence="2">Leaves</tissue>
    </source>
</reference>
<dbReference type="AlphaFoldDB" id="A0A6A1UFT1"/>
<accession>A0A6A1UFT1</accession>
<name>A0A6A1UFT1_9ROSI</name>
<gene>
    <name evidence="2" type="ORF">CJ030_MR0G028256</name>
</gene>
<protein>
    <submittedName>
        <fullName evidence="2">Uncharacterized protein</fullName>
    </submittedName>
</protein>
<evidence type="ECO:0000256" key="1">
    <source>
        <dbReference type="SAM" id="MobiDB-lite"/>
    </source>
</evidence>
<organism evidence="2 3">
    <name type="scientific">Morella rubra</name>
    <name type="common">Chinese bayberry</name>
    <dbReference type="NCBI Taxonomy" id="262757"/>
    <lineage>
        <taxon>Eukaryota</taxon>
        <taxon>Viridiplantae</taxon>
        <taxon>Streptophyta</taxon>
        <taxon>Embryophyta</taxon>
        <taxon>Tracheophyta</taxon>
        <taxon>Spermatophyta</taxon>
        <taxon>Magnoliopsida</taxon>
        <taxon>eudicotyledons</taxon>
        <taxon>Gunneridae</taxon>
        <taxon>Pentapetalae</taxon>
        <taxon>rosids</taxon>
        <taxon>fabids</taxon>
        <taxon>Fagales</taxon>
        <taxon>Myricaceae</taxon>
        <taxon>Morella</taxon>
    </lineage>
</organism>
<proteinExistence type="predicted"/>
<evidence type="ECO:0000313" key="2">
    <source>
        <dbReference type="EMBL" id="KAB1199048.1"/>
    </source>
</evidence>
<evidence type="ECO:0000313" key="3">
    <source>
        <dbReference type="Proteomes" id="UP000516437"/>
    </source>
</evidence>
<comment type="caution">
    <text evidence="2">The sequence shown here is derived from an EMBL/GenBank/DDBJ whole genome shotgun (WGS) entry which is preliminary data.</text>
</comment>
<dbReference type="Proteomes" id="UP000516437">
    <property type="component" value="Unassembled WGS sequence"/>
</dbReference>
<keyword evidence="3" id="KW-1185">Reference proteome</keyword>
<feature type="region of interest" description="Disordered" evidence="1">
    <location>
        <begin position="1"/>
        <end position="30"/>
    </location>
</feature>
<dbReference type="EMBL" id="RXIC02000503">
    <property type="protein sequence ID" value="KAB1199048.1"/>
    <property type="molecule type" value="Genomic_DNA"/>
</dbReference>